<dbReference type="RefSeq" id="WP_338548733.1">
    <property type="nucleotide sequence ID" value="NZ_CP146069.1"/>
</dbReference>
<dbReference type="EMBL" id="CP146069">
    <property type="protein sequence ID" value="WWR45825.1"/>
    <property type="molecule type" value="Genomic_DNA"/>
</dbReference>
<proteinExistence type="predicted"/>
<keyword evidence="2" id="KW-1185">Reference proteome</keyword>
<dbReference type="Proteomes" id="UP001364156">
    <property type="component" value="Chromosome"/>
</dbReference>
<evidence type="ECO:0000313" key="2">
    <source>
        <dbReference type="Proteomes" id="UP001364156"/>
    </source>
</evidence>
<accession>A0ABZ2HKI8</accession>
<organism evidence="1 2">
    <name type="scientific">Roseovarius phycicola</name>
    <dbReference type="NCBI Taxonomy" id="3080976"/>
    <lineage>
        <taxon>Bacteria</taxon>
        <taxon>Pseudomonadati</taxon>
        <taxon>Pseudomonadota</taxon>
        <taxon>Alphaproteobacteria</taxon>
        <taxon>Rhodobacterales</taxon>
        <taxon>Roseobacteraceae</taxon>
        <taxon>Roseovarius</taxon>
    </lineage>
</organism>
<reference evidence="1 2" key="1">
    <citation type="submission" date="2023-10" db="EMBL/GenBank/DDBJ databases">
        <title>Roseovarius strain S88 nov., isolated from a marine algae.</title>
        <authorList>
            <person name="Lee M.W."/>
            <person name="Lee J.K."/>
            <person name="Kim J.M."/>
            <person name="Choi D.G."/>
            <person name="Baek J.H."/>
            <person name="Bayburt H."/>
            <person name="Jung J.J."/>
            <person name="Han D.M."/>
            <person name="Jeon C.O."/>
        </authorList>
    </citation>
    <scope>NUCLEOTIDE SEQUENCE [LARGE SCALE GENOMIC DNA]</scope>
    <source>
        <strain evidence="1 2">S88</strain>
    </source>
</reference>
<protein>
    <submittedName>
        <fullName evidence="1">Uncharacterized protein</fullName>
    </submittedName>
</protein>
<evidence type="ECO:0000313" key="1">
    <source>
        <dbReference type="EMBL" id="WWR45825.1"/>
    </source>
</evidence>
<gene>
    <name evidence="1" type="ORF">RZ517_13680</name>
</gene>
<name>A0ABZ2HKI8_9RHOB</name>
<sequence>MTMSDTASNTRLDEVRAMLQRARKDQLQRLLFDIRASGATPSVEETA</sequence>